<keyword evidence="9" id="KW-1185">Reference proteome</keyword>
<evidence type="ECO:0000256" key="6">
    <source>
        <dbReference type="ARBA" id="ARBA00023211"/>
    </source>
</evidence>
<dbReference type="InterPro" id="IPR015797">
    <property type="entry name" value="NUDIX_hydrolase-like_dom_sf"/>
</dbReference>
<reference evidence="8 9" key="1">
    <citation type="submission" date="2017-02" db="EMBL/GenBank/DDBJ databases">
        <authorList>
            <person name="Peterson S.W."/>
        </authorList>
    </citation>
    <scope>NUCLEOTIDE SEQUENCE [LARGE SCALE GENOMIC DNA]</scope>
    <source>
        <strain evidence="8 9">CECT 9027</strain>
    </source>
</reference>
<organism evidence="8 9">
    <name type="scientific">Vibrio palustris</name>
    <dbReference type="NCBI Taxonomy" id="1918946"/>
    <lineage>
        <taxon>Bacteria</taxon>
        <taxon>Pseudomonadati</taxon>
        <taxon>Pseudomonadota</taxon>
        <taxon>Gammaproteobacteria</taxon>
        <taxon>Vibrionales</taxon>
        <taxon>Vibrionaceae</taxon>
        <taxon>Vibrio</taxon>
    </lineage>
</organism>
<evidence type="ECO:0000256" key="4">
    <source>
        <dbReference type="ARBA" id="ARBA00022801"/>
    </source>
</evidence>
<keyword evidence="4 8" id="KW-0378">Hydrolase</keyword>
<evidence type="ECO:0000256" key="3">
    <source>
        <dbReference type="ARBA" id="ARBA00022723"/>
    </source>
</evidence>
<evidence type="ECO:0000256" key="5">
    <source>
        <dbReference type="ARBA" id="ARBA00022842"/>
    </source>
</evidence>
<feature type="domain" description="Nudix hydrolase" evidence="7">
    <location>
        <begin position="39"/>
        <end position="171"/>
    </location>
</feature>
<dbReference type="InterPro" id="IPR045121">
    <property type="entry name" value="CoAse"/>
</dbReference>
<evidence type="ECO:0000313" key="8">
    <source>
        <dbReference type="EMBL" id="SJL83166.1"/>
    </source>
</evidence>
<name>A0A1R4B2P3_9VIBR</name>
<evidence type="ECO:0000256" key="1">
    <source>
        <dbReference type="ARBA" id="ARBA00001936"/>
    </source>
</evidence>
<protein>
    <submittedName>
        <fullName evidence="8">Putative NUDIX hydrolase</fullName>
    </submittedName>
</protein>
<dbReference type="GO" id="GO:0010945">
    <property type="term" value="F:coenzyme A diphosphatase activity"/>
    <property type="evidence" value="ECO:0007669"/>
    <property type="project" value="InterPro"/>
</dbReference>
<evidence type="ECO:0000313" key="9">
    <source>
        <dbReference type="Proteomes" id="UP000189475"/>
    </source>
</evidence>
<dbReference type="Proteomes" id="UP000189475">
    <property type="component" value="Unassembled WGS sequence"/>
</dbReference>
<dbReference type="PROSITE" id="PS51462">
    <property type="entry name" value="NUDIX"/>
    <property type="match status" value="1"/>
</dbReference>
<dbReference type="AlphaFoldDB" id="A0A1R4B2P3"/>
<keyword evidence="5" id="KW-0460">Magnesium</keyword>
<dbReference type="PANTHER" id="PTHR12992:SF11">
    <property type="entry name" value="MITOCHONDRIAL COENZYME A DIPHOSPHATASE NUDT8"/>
    <property type="match status" value="1"/>
</dbReference>
<keyword evidence="6" id="KW-0464">Manganese</keyword>
<sequence length="205" mass="22784">MSPLSKNDFLNHFVLTPPAAYPTPRKPSLIPSGRDDVALRHAGVLIGLVERDTGLHVIFTRRAAHLRHHPGQVSFPGGRYEPSDRSLLETALRETTEEIGVPAQNMTVVGQLPPLATISHFQVTPFIAFIPDDYMPSIDPNEVAEVFEVPAHKIFNPMQLFSYTFISGNQAHKVHGMTHDHHLIWGVTAQIIHALQRQLALPHPS</sequence>
<dbReference type="CDD" id="cd03426">
    <property type="entry name" value="NUDIX_CoAse_Nudt7"/>
    <property type="match status" value="1"/>
</dbReference>
<dbReference type="STRING" id="1918946.VPAL9027_01115"/>
<dbReference type="InterPro" id="IPR000086">
    <property type="entry name" value="NUDIX_hydrolase_dom"/>
</dbReference>
<proteinExistence type="predicted"/>
<dbReference type="PANTHER" id="PTHR12992">
    <property type="entry name" value="NUDIX HYDROLASE"/>
    <property type="match status" value="1"/>
</dbReference>
<gene>
    <name evidence="8" type="ORF">VPAL9027_01115</name>
</gene>
<dbReference type="RefSeq" id="WP_077313073.1">
    <property type="nucleotide sequence ID" value="NZ_AP024887.1"/>
</dbReference>
<dbReference type="Gene3D" id="3.90.79.10">
    <property type="entry name" value="Nucleoside Triphosphate Pyrophosphohydrolase"/>
    <property type="match status" value="1"/>
</dbReference>
<comment type="cofactor">
    <cofactor evidence="1">
        <name>Mn(2+)</name>
        <dbReference type="ChEBI" id="CHEBI:29035"/>
    </cofactor>
</comment>
<keyword evidence="3" id="KW-0479">Metal-binding</keyword>
<dbReference type="Pfam" id="PF00293">
    <property type="entry name" value="NUDIX"/>
    <property type="match status" value="1"/>
</dbReference>
<dbReference type="EMBL" id="FUFT01000002">
    <property type="protein sequence ID" value="SJL83166.1"/>
    <property type="molecule type" value="Genomic_DNA"/>
</dbReference>
<dbReference type="NCBIfam" id="NF007980">
    <property type="entry name" value="PRK10707.1"/>
    <property type="match status" value="1"/>
</dbReference>
<dbReference type="SUPFAM" id="SSF55811">
    <property type="entry name" value="Nudix"/>
    <property type="match status" value="1"/>
</dbReference>
<evidence type="ECO:0000259" key="7">
    <source>
        <dbReference type="PROSITE" id="PS51462"/>
    </source>
</evidence>
<evidence type="ECO:0000256" key="2">
    <source>
        <dbReference type="ARBA" id="ARBA00001946"/>
    </source>
</evidence>
<comment type="cofactor">
    <cofactor evidence="2">
        <name>Mg(2+)</name>
        <dbReference type="ChEBI" id="CHEBI:18420"/>
    </cofactor>
</comment>
<dbReference type="OrthoDB" id="9802805at2"/>
<dbReference type="GO" id="GO:0046872">
    <property type="term" value="F:metal ion binding"/>
    <property type="evidence" value="ECO:0007669"/>
    <property type="project" value="UniProtKB-KW"/>
</dbReference>
<accession>A0A1R4B2P3</accession>